<dbReference type="Proteomes" id="UP001291623">
    <property type="component" value="Unassembled WGS sequence"/>
</dbReference>
<evidence type="ECO:0000313" key="3">
    <source>
        <dbReference type="Proteomes" id="UP001291623"/>
    </source>
</evidence>
<protein>
    <submittedName>
        <fullName evidence="2">Uncharacterized protein</fullName>
    </submittedName>
</protein>
<feature type="region of interest" description="Disordered" evidence="1">
    <location>
        <begin position="19"/>
        <end position="42"/>
    </location>
</feature>
<comment type="caution">
    <text evidence="2">The sequence shown here is derived from an EMBL/GenBank/DDBJ whole genome shotgun (WGS) entry which is preliminary data.</text>
</comment>
<evidence type="ECO:0000313" key="2">
    <source>
        <dbReference type="EMBL" id="KAK4379143.1"/>
    </source>
</evidence>
<sequence>MVSFWYKSNAGSTDEFFLATNPELSGSPPRRLPPPAPISTLSPILATLSTSEPDDTEPFEELSSLSKSQSLNYTQQPELTVDDIEDFDDDDDLEEVDSPRYSRRVLNDAADLVLGLPSFATGKHAYYSSKETINSSDVDVSYNCSSNNIQFVLKLIPSFINPRQMIRLFRECRDSTHLLSKCTLLLLLRGWVEILTLRLFFFLAIGDDDLRETAYEILLAAAGASGGLIVPSKDKKKEKKSRLMRKLAEVRVKM</sequence>
<evidence type="ECO:0000256" key="1">
    <source>
        <dbReference type="SAM" id="MobiDB-lite"/>
    </source>
</evidence>
<gene>
    <name evidence="2" type="ORF">RND71_001005</name>
</gene>
<organism evidence="2 3">
    <name type="scientific">Anisodus tanguticus</name>
    <dbReference type="NCBI Taxonomy" id="243964"/>
    <lineage>
        <taxon>Eukaryota</taxon>
        <taxon>Viridiplantae</taxon>
        <taxon>Streptophyta</taxon>
        <taxon>Embryophyta</taxon>
        <taxon>Tracheophyta</taxon>
        <taxon>Spermatophyta</taxon>
        <taxon>Magnoliopsida</taxon>
        <taxon>eudicotyledons</taxon>
        <taxon>Gunneridae</taxon>
        <taxon>Pentapetalae</taxon>
        <taxon>asterids</taxon>
        <taxon>lamiids</taxon>
        <taxon>Solanales</taxon>
        <taxon>Solanaceae</taxon>
        <taxon>Solanoideae</taxon>
        <taxon>Hyoscyameae</taxon>
        <taxon>Anisodus</taxon>
    </lineage>
</organism>
<name>A0AAE1T0M6_9SOLA</name>
<dbReference type="EMBL" id="JAVYJV010000001">
    <property type="protein sequence ID" value="KAK4379143.1"/>
    <property type="molecule type" value="Genomic_DNA"/>
</dbReference>
<keyword evidence="3" id="KW-1185">Reference proteome</keyword>
<reference evidence="2" key="1">
    <citation type="submission" date="2023-12" db="EMBL/GenBank/DDBJ databases">
        <title>Genome assembly of Anisodus tanguticus.</title>
        <authorList>
            <person name="Wang Y.-J."/>
        </authorList>
    </citation>
    <scope>NUCLEOTIDE SEQUENCE</scope>
    <source>
        <strain evidence="2">KB-2021</strain>
        <tissue evidence="2">Leaf</tissue>
    </source>
</reference>
<dbReference type="AlphaFoldDB" id="A0AAE1T0M6"/>
<proteinExistence type="predicted"/>
<accession>A0AAE1T0M6</accession>